<feature type="domain" description="Solute-binding protein family 3/N-terminal" evidence="5">
    <location>
        <begin position="51"/>
        <end position="276"/>
    </location>
</feature>
<evidence type="ECO:0000256" key="4">
    <source>
        <dbReference type="SAM" id="SignalP"/>
    </source>
</evidence>
<keyword evidence="3 4" id="KW-0732">Signal</keyword>
<dbReference type="EMBL" id="JAAKZG010000034">
    <property type="protein sequence ID" value="NGN45290.1"/>
    <property type="molecule type" value="Genomic_DNA"/>
</dbReference>
<dbReference type="RefSeq" id="WP_165121662.1">
    <property type="nucleotide sequence ID" value="NZ_JAAKZG010000034.1"/>
</dbReference>
<sequence>MFRSKLSAYRGAVLGLAVAGVMLAGPAIAQTTAAAPPAPSKTLDAVKARGELICGVIGTSPGFSLPDSQGVMRGIDADQCRAVAAAIFGDASKVKWVMLSPQQRFTGLQSGEVDVLFANVTWTMTRESQLGMQFPNIYYYDGQAFIVKKSLGVDSAKGLNGASICMLTGGTSELTVQEYFSANSMTYTPVVLGEGEEARKAFLADRCDAYTSDGSSLAGFKASQGDKANELVILPERMTAEPLGGAVRKGDERWFDIVRWTHFALVTAELNGITSDNIDTFKASQDPRIRRFMGEEGDLGATLGLENNWAYNVVKAVGNLGQVWDRNVIGVDRGYNNLWTKGGLQYAPPFR</sequence>
<keyword evidence="7" id="KW-1185">Reference proteome</keyword>
<evidence type="ECO:0000259" key="5">
    <source>
        <dbReference type="SMART" id="SM00062"/>
    </source>
</evidence>
<dbReference type="InterPro" id="IPR001638">
    <property type="entry name" value="Solute-binding_3/MltF_N"/>
</dbReference>
<gene>
    <name evidence="6" type="ORF">G6N74_30015</name>
</gene>
<name>A0A7C9VIE6_9HYPH</name>
<keyword evidence="2" id="KW-0813">Transport</keyword>
<dbReference type="InterPro" id="IPR051455">
    <property type="entry name" value="Bact_solute-bind_prot3"/>
</dbReference>
<evidence type="ECO:0000313" key="7">
    <source>
        <dbReference type="Proteomes" id="UP000481252"/>
    </source>
</evidence>
<comment type="caution">
    <text evidence="6">The sequence shown here is derived from an EMBL/GenBank/DDBJ whole genome shotgun (WGS) entry which is preliminary data.</text>
</comment>
<evidence type="ECO:0000313" key="6">
    <source>
        <dbReference type="EMBL" id="NGN45290.1"/>
    </source>
</evidence>
<proteinExistence type="inferred from homology"/>
<evidence type="ECO:0000256" key="1">
    <source>
        <dbReference type="ARBA" id="ARBA00010333"/>
    </source>
</evidence>
<dbReference type="PANTHER" id="PTHR30085">
    <property type="entry name" value="AMINO ACID ABC TRANSPORTER PERMEASE"/>
    <property type="match status" value="1"/>
</dbReference>
<comment type="similarity">
    <text evidence="1">Belongs to the bacterial solute-binding protein 3 family.</text>
</comment>
<feature type="signal peptide" evidence="4">
    <location>
        <begin position="1"/>
        <end position="29"/>
    </location>
</feature>
<accession>A0A7C9VIE6</accession>
<dbReference type="SUPFAM" id="SSF53850">
    <property type="entry name" value="Periplasmic binding protein-like II"/>
    <property type="match status" value="1"/>
</dbReference>
<dbReference type="PANTHER" id="PTHR30085:SF7">
    <property type="entry name" value="AMINO-ACID ABC TRANSPORTER-BINDING PROTEIN YHDW-RELATED"/>
    <property type="match status" value="1"/>
</dbReference>
<reference evidence="6 7" key="1">
    <citation type="submission" date="2020-02" db="EMBL/GenBank/DDBJ databases">
        <title>Genome sequence of the type strain CGMCC 1.15528 of Mesorhizobium zhangyense.</title>
        <authorList>
            <person name="Gao J."/>
            <person name="Sun J."/>
        </authorList>
    </citation>
    <scope>NUCLEOTIDE SEQUENCE [LARGE SCALE GENOMIC DNA]</scope>
    <source>
        <strain evidence="6 7">CGMCC 1.15528</strain>
    </source>
</reference>
<dbReference type="Proteomes" id="UP000481252">
    <property type="component" value="Unassembled WGS sequence"/>
</dbReference>
<protein>
    <submittedName>
        <fullName evidence="6">Amino acid ABC transporter substrate-binding protein</fullName>
    </submittedName>
</protein>
<dbReference type="SMART" id="SM00062">
    <property type="entry name" value="PBPb"/>
    <property type="match status" value="1"/>
</dbReference>
<dbReference type="AlphaFoldDB" id="A0A7C9VIE6"/>
<evidence type="ECO:0000256" key="3">
    <source>
        <dbReference type="ARBA" id="ARBA00022729"/>
    </source>
</evidence>
<dbReference type="Gene3D" id="3.40.190.10">
    <property type="entry name" value="Periplasmic binding protein-like II"/>
    <property type="match status" value="2"/>
</dbReference>
<dbReference type="GO" id="GO:0006865">
    <property type="term" value="P:amino acid transport"/>
    <property type="evidence" value="ECO:0007669"/>
    <property type="project" value="TreeGrafter"/>
</dbReference>
<dbReference type="Pfam" id="PF00497">
    <property type="entry name" value="SBP_bac_3"/>
    <property type="match status" value="1"/>
</dbReference>
<organism evidence="6 7">
    <name type="scientific">Mesorhizobium zhangyense</name>
    <dbReference type="NCBI Taxonomy" id="1776730"/>
    <lineage>
        <taxon>Bacteria</taxon>
        <taxon>Pseudomonadati</taxon>
        <taxon>Pseudomonadota</taxon>
        <taxon>Alphaproteobacteria</taxon>
        <taxon>Hyphomicrobiales</taxon>
        <taxon>Phyllobacteriaceae</taxon>
        <taxon>Mesorhizobium</taxon>
    </lineage>
</organism>
<feature type="chain" id="PRO_5028817193" evidence="4">
    <location>
        <begin position="30"/>
        <end position="351"/>
    </location>
</feature>
<dbReference type="CDD" id="cd13692">
    <property type="entry name" value="PBP2_BztA"/>
    <property type="match status" value="1"/>
</dbReference>
<evidence type="ECO:0000256" key="2">
    <source>
        <dbReference type="ARBA" id="ARBA00022448"/>
    </source>
</evidence>